<dbReference type="GO" id="GO:0006351">
    <property type="term" value="P:DNA-templated transcription"/>
    <property type="evidence" value="ECO:0007669"/>
    <property type="project" value="InterPro"/>
</dbReference>
<evidence type="ECO:0000256" key="11">
    <source>
        <dbReference type="ARBA" id="ARBA00023242"/>
    </source>
</evidence>
<dbReference type="CDD" id="cd01435">
    <property type="entry name" value="RNAP_I_RPA1_N"/>
    <property type="match status" value="1"/>
</dbReference>
<dbReference type="InterPro" id="IPR006592">
    <property type="entry name" value="RNA_pol_N"/>
</dbReference>
<dbReference type="Gene3D" id="2.40.40.20">
    <property type="match status" value="1"/>
</dbReference>
<keyword evidence="11" id="KW-0539">Nucleus</keyword>
<name>A0A0S4JSQ7_BODSA</name>
<keyword evidence="9" id="KW-0460">Magnesium</keyword>
<dbReference type="GO" id="GO:0003677">
    <property type="term" value="F:DNA binding"/>
    <property type="evidence" value="ECO:0007669"/>
    <property type="project" value="InterPro"/>
</dbReference>
<evidence type="ECO:0000256" key="8">
    <source>
        <dbReference type="ARBA" id="ARBA00022833"/>
    </source>
</evidence>
<dbReference type="Gene3D" id="4.10.860.120">
    <property type="entry name" value="RNA polymerase II, clamp domain"/>
    <property type="match status" value="1"/>
</dbReference>
<dbReference type="InterPro" id="IPR000722">
    <property type="entry name" value="RNA_pol_asu"/>
</dbReference>
<feature type="compositionally biased region" description="Acidic residues" evidence="13">
    <location>
        <begin position="1611"/>
        <end position="1622"/>
    </location>
</feature>
<evidence type="ECO:0000256" key="13">
    <source>
        <dbReference type="SAM" id="MobiDB-lite"/>
    </source>
</evidence>
<comment type="similarity">
    <text evidence="2">Belongs to the RNA polymerase beta' chain family.</text>
</comment>
<keyword evidence="16" id="KW-1185">Reference proteome</keyword>
<comment type="subcellular location">
    <subcellularLocation>
        <location evidence="1">Nucleus</location>
    </subcellularLocation>
</comment>
<dbReference type="Gene3D" id="1.10.132.30">
    <property type="match status" value="1"/>
</dbReference>
<dbReference type="InterPro" id="IPR007066">
    <property type="entry name" value="RNA_pol_Rpb1_3"/>
</dbReference>
<evidence type="ECO:0000256" key="5">
    <source>
        <dbReference type="ARBA" id="ARBA00022679"/>
    </source>
</evidence>
<dbReference type="PANTHER" id="PTHR19376">
    <property type="entry name" value="DNA-DIRECTED RNA POLYMERASE"/>
    <property type="match status" value="1"/>
</dbReference>
<dbReference type="InterPro" id="IPR044893">
    <property type="entry name" value="RNA_pol_Rpb1_clamp_domain"/>
</dbReference>
<feature type="region of interest" description="Disordered" evidence="13">
    <location>
        <begin position="1372"/>
        <end position="1393"/>
    </location>
</feature>
<dbReference type="Gene3D" id="1.10.274.100">
    <property type="entry name" value="RNA polymerase Rpb1, domain 3"/>
    <property type="match status" value="1"/>
</dbReference>
<proteinExistence type="inferred from homology"/>
<dbReference type="SUPFAM" id="SSF64484">
    <property type="entry name" value="beta and beta-prime subunits of DNA dependent RNA-polymerase"/>
    <property type="match status" value="2"/>
</dbReference>
<dbReference type="Pfam" id="PF04983">
    <property type="entry name" value="RNA_pol_Rpb1_3"/>
    <property type="match status" value="1"/>
</dbReference>
<evidence type="ECO:0000256" key="2">
    <source>
        <dbReference type="ARBA" id="ARBA00006460"/>
    </source>
</evidence>
<keyword evidence="5" id="KW-0808">Transferase</keyword>
<dbReference type="GO" id="GO:0005736">
    <property type="term" value="C:RNA polymerase I complex"/>
    <property type="evidence" value="ECO:0007669"/>
    <property type="project" value="UniProtKB-ARBA"/>
</dbReference>
<evidence type="ECO:0000313" key="15">
    <source>
        <dbReference type="EMBL" id="CUG93267.1"/>
    </source>
</evidence>
<dbReference type="EC" id="2.7.7.6" evidence="3"/>
<evidence type="ECO:0000256" key="3">
    <source>
        <dbReference type="ARBA" id="ARBA00012418"/>
    </source>
</evidence>
<reference evidence="16" key="1">
    <citation type="submission" date="2015-09" db="EMBL/GenBank/DDBJ databases">
        <authorList>
            <consortium name="Pathogen Informatics"/>
        </authorList>
    </citation>
    <scope>NUCLEOTIDE SEQUENCE [LARGE SCALE GENOMIC DNA]</scope>
    <source>
        <strain evidence="16">Lake Konstanz</strain>
    </source>
</reference>
<dbReference type="InterPro" id="IPR038120">
    <property type="entry name" value="Rpb1_funnel_sf"/>
</dbReference>
<evidence type="ECO:0000313" key="16">
    <source>
        <dbReference type="Proteomes" id="UP000051952"/>
    </source>
</evidence>
<dbReference type="FunFam" id="2.40.40.20:FF:000019">
    <property type="entry name" value="DNA-directed RNA polymerase II subunit RPB1"/>
    <property type="match status" value="1"/>
</dbReference>
<keyword evidence="8" id="KW-0862">Zinc</keyword>
<dbReference type="Gene3D" id="6.10.250.2940">
    <property type="match status" value="1"/>
</dbReference>
<organism evidence="15 16">
    <name type="scientific">Bodo saltans</name>
    <name type="common">Flagellated protozoan</name>
    <dbReference type="NCBI Taxonomy" id="75058"/>
    <lineage>
        <taxon>Eukaryota</taxon>
        <taxon>Discoba</taxon>
        <taxon>Euglenozoa</taxon>
        <taxon>Kinetoplastea</taxon>
        <taxon>Metakinetoplastina</taxon>
        <taxon>Eubodonida</taxon>
        <taxon>Bodonidae</taxon>
        <taxon>Bodo</taxon>
    </lineage>
</organism>
<evidence type="ECO:0000256" key="10">
    <source>
        <dbReference type="ARBA" id="ARBA00023163"/>
    </source>
</evidence>
<dbReference type="PANTHER" id="PTHR19376:SF11">
    <property type="entry name" value="DNA-DIRECTED RNA POLYMERASE I SUBUNIT RPA1"/>
    <property type="match status" value="1"/>
</dbReference>
<dbReference type="InterPro" id="IPR045867">
    <property type="entry name" value="DNA-dir_RpoC_beta_prime"/>
</dbReference>
<keyword evidence="10" id="KW-0804">Transcription</keyword>
<dbReference type="Gene3D" id="3.30.1490.180">
    <property type="entry name" value="RNA polymerase ii"/>
    <property type="match status" value="1"/>
</dbReference>
<keyword evidence="7" id="KW-0479">Metal-binding</keyword>
<dbReference type="InterPro" id="IPR015699">
    <property type="entry name" value="DNA-dir_RNA_pol1_lsu_N"/>
</dbReference>
<feature type="compositionally biased region" description="Basic and acidic residues" evidence="13">
    <location>
        <begin position="1377"/>
        <end position="1386"/>
    </location>
</feature>
<evidence type="ECO:0000256" key="12">
    <source>
        <dbReference type="ARBA" id="ARBA00048552"/>
    </source>
</evidence>
<dbReference type="Proteomes" id="UP000051952">
    <property type="component" value="Unassembled WGS sequence"/>
</dbReference>
<dbReference type="OMA" id="ELECLMD"/>
<evidence type="ECO:0000256" key="1">
    <source>
        <dbReference type="ARBA" id="ARBA00004123"/>
    </source>
</evidence>
<feature type="compositionally biased region" description="Acidic residues" evidence="13">
    <location>
        <begin position="1577"/>
        <end position="1586"/>
    </location>
</feature>
<dbReference type="Pfam" id="PF00623">
    <property type="entry name" value="RNA_pol_Rpb1_2"/>
    <property type="match status" value="1"/>
</dbReference>
<comment type="catalytic activity">
    <reaction evidence="12">
        <text>RNA(n) + a ribonucleoside 5'-triphosphate = RNA(n+1) + diphosphate</text>
        <dbReference type="Rhea" id="RHEA:21248"/>
        <dbReference type="Rhea" id="RHEA-COMP:14527"/>
        <dbReference type="Rhea" id="RHEA-COMP:17342"/>
        <dbReference type="ChEBI" id="CHEBI:33019"/>
        <dbReference type="ChEBI" id="CHEBI:61557"/>
        <dbReference type="ChEBI" id="CHEBI:140395"/>
        <dbReference type="EC" id="2.7.7.6"/>
    </reaction>
</comment>
<dbReference type="SMART" id="SM00663">
    <property type="entry name" value="RPOLA_N"/>
    <property type="match status" value="1"/>
</dbReference>
<evidence type="ECO:0000259" key="14">
    <source>
        <dbReference type="SMART" id="SM00663"/>
    </source>
</evidence>
<dbReference type="Pfam" id="PF05000">
    <property type="entry name" value="RNA_pol_Rpb1_4"/>
    <property type="match status" value="1"/>
</dbReference>
<protein>
    <recommendedName>
        <fullName evidence="3">DNA-directed RNA polymerase</fullName>
        <ecNumber evidence="3">2.7.7.6</ecNumber>
    </recommendedName>
</protein>
<dbReference type="EMBL" id="CYKH01002134">
    <property type="protein sequence ID" value="CUG93267.1"/>
    <property type="molecule type" value="Genomic_DNA"/>
</dbReference>
<gene>
    <name evidence="15" type="ORF">BSAL_41675</name>
</gene>
<accession>A0A0S4JSQ7</accession>
<evidence type="ECO:0000256" key="4">
    <source>
        <dbReference type="ARBA" id="ARBA00022478"/>
    </source>
</evidence>
<feature type="domain" description="RNA polymerase N-terminal" evidence="14">
    <location>
        <begin position="382"/>
        <end position="699"/>
    </location>
</feature>
<dbReference type="InterPro" id="IPR007081">
    <property type="entry name" value="RNA_pol_Rpb1_5"/>
</dbReference>
<sequence length="1919" mass="211327">MSLITNFNFKAFATDLRARETLQNKNGFSLSLLSSGEMERMSVVDVSCRLNDKDLDRGAPWAPKTLKKYPGMQWPTFWDARMGNFDQRTFATQRCATCQTDDVTKQGNERCLGHFGTIRMPRMYPAEPARDKERVVVYNPHLAQELEVLLQAECFACHRFRAPDLDIHRYLWALLILDFGFVGEALHLLDIVATSKGQEAKGKRMRDPNEQLINDHQSLETHAIKVLSRHGIEQSDIADALQNRAGSKLSKTLAAQDVRNQVVKEALSSLKEASNACSHCHSFSPRVTSKDSQFFFHFGKKTYIETNLADGTLSQSDLNDWERDNKRHNRSRTYFNSNLAQAHIQSLCTQEAVILSLLFPHLGESSVELRRSDRLSPDQWHTVFFLDRLLVPPLPLRLSSGVQIQDSGTISPDSKTKLLDNALGFVEQIESYYNIVRTGKHGPPTDAQEIANEINLRNLQLTVNESFTSVMDSFAKKEGLFRMHMMGKRVNQACRSVISPDYLVEPNEVLLPRPFARSLSFPEQIVLYAPARTAFLKQCIINGAKKYPGATHIEHRLQSGEIKIIDLTRADDVSRRQTAERIFAQATQQKDVFIVYRHILDGDRAIFNRQPTLHKPSMMGYRIRVLSGLKTLRFHYVNGKSYNADFDGDEMNIHIPQSIEAKAELECLMDANMNFLVPTSGKPIRGLIQDHVAAGVLMTTRDKFMDRETFTQFLYFAIFPYLGTTSATTTLSEMIPMPTMLKPKPLWTGKQLVSVIVRFVSGVYSGKQLGPTLRGTSLIQPSAYTHTDLKTLEVVSYKKDLMGDDRVVFLNGELLSGAVCKNQLGPSAMSVAHIIHELYGPHAVGDLFGALGRVLTQTLQREGFSMGVDDMALTHEPRRTHLLRQLDECALDLPDDEAVAMGRIMELSTKLQKEFVPGRMLVPFPANQLLMMTVSGAKGSNTNTIQMALGLGQQLFDGQRVKRMNSGKTLPGFFTGEKRARSFGYAMGRFASGIRPPEYTIHAMAGRDGLIDTAVKTSRSGHLQRCLIKGMESLTVSWDRSVRDSNGSIVQFTYGGDGLDPCKASTLTSWDMVKENLEDLQVKYHCILAPHRNGTAQQGGAADAMSPTEKKQNRKRALEADASQDPAVVAENLLRNAVQDESARAQLPQSMKASLNKHMDTKADIRTFTRVSQVTRWTKHGGIKAKMAERKAEFTEYFKEVCEEITAKRRIRAYAEAGEPVGLLAAQAAGEPSTQMTLNTFHSAGSTVTHVTEGIPRLRELLIHASVQKVAVVIPVEKAGPNDEAAVRRILKAAIPVNLKDCLAPIPHHRNVRLAVHRTSTTTEIDVALLFSKSLLANAAASMCMSRGEHVSSFTAALRAFVKSTVNVLRGRAPAGAERKEKKKESPSAFLPLKPPVNPPLKMTLNTFHSAGSTVTHVTEGIPRLRELLIHASVQKVAVVIPVEKAGPNDEAAVRRILKAAVPVNLKDCLAPIPHHRNVRLAVHRTSTTTEIDVALLFSKSLLANAAASMCMSRGEHVASFTAALRAFVKSTVNVLRGRAPVGAERKGGDEEGATAVGVDDPAALLGSKDDGNASEDRDESDVESDAGEKDAADQNGSSPLLRGAKANGDDVSDLDVEDDEEGNKAAAAAGSDSDDDDLASKALRRGGDAAAESTVDYTAFAMVTCTYGGGRFKATIKPVPGASVAALPEEFFVVRVKLVCPPNLVAVIPDVVQQTLETVSFPTWLPQFEKCHFTRSSEDATSGELWFQGRGATVKAACSIVQMFSLDAPAIKLRKARSTDINDMAASCGIESAYRSLLEELIKLFKRYAVDPRHMSLVADTATHRGIWENFNFTGVIARSASPLFQMTFASAKRFLHTAVTRGIGDGLDSISSAIMVGERPKVGTATVKWANERSLLQDVFERTHSSTGVMRTPSSLR</sequence>
<keyword evidence="6" id="KW-0548">Nucleotidyltransferase</keyword>
<feature type="region of interest" description="Disordered" evidence="13">
    <location>
        <begin position="1094"/>
        <end position="1122"/>
    </location>
</feature>
<dbReference type="Pfam" id="PF04998">
    <property type="entry name" value="RNA_pol_Rpb1_5"/>
    <property type="match status" value="2"/>
</dbReference>
<keyword evidence="4 15" id="KW-0240">DNA-directed RNA polymerase</keyword>
<evidence type="ECO:0000256" key="6">
    <source>
        <dbReference type="ARBA" id="ARBA00022695"/>
    </source>
</evidence>
<dbReference type="InterPro" id="IPR042102">
    <property type="entry name" value="RNA_pol_Rpb1_3_sf"/>
</dbReference>
<dbReference type="GO" id="GO:0003899">
    <property type="term" value="F:DNA-directed RNA polymerase activity"/>
    <property type="evidence" value="ECO:0007669"/>
    <property type="project" value="UniProtKB-EC"/>
</dbReference>
<dbReference type="OrthoDB" id="270392at2759"/>
<feature type="compositionally biased region" description="Basic and acidic residues" evidence="13">
    <location>
        <begin position="1108"/>
        <end position="1119"/>
    </location>
</feature>
<dbReference type="Gene3D" id="6.20.50.80">
    <property type="match status" value="1"/>
</dbReference>
<dbReference type="InterPro" id="IPR007083">
    <property type="entry name" value="RNA_pol_Rpb1_4"/>
</dbReference>
<feature type="region of interest" description="Disordered" evidence="13">
    <location>
        <begin position="1543"/>
        <end position="1641"/>
    </location>
</feature>
<evidence type="ECO:0000256" key="9">
    <source>
        <dbReference type="ARBA" id="ARBA00022842"/>
    </source>
</evidence>
<dbReference type="VEuPathDB" id="TriTrypDB:BSAL_18850"/>
<evidence type="ECO:0000256" key="7">
    <source>
        <dbReference type="ARBA" id="ARBA00022723"/>
    </source>
</evidence>
<dbReference type="GO" id="GO:0046872">
    <property type="term" value="F:metal ion binding"/>
    <property type="evidence" value="ECO:0007669"/>
    <property type="project" value="UniProtKB-KW"/>
</dbReference>